<feature type="transmembrane region" description="Helical" evidence="2">
    <location>
        <begin position="315"/>
        <end position="335"/>
    </location>
</feature>
<accession>A0AAE1KJL9</accession>
<evidence type="ECO:0000313" key="4">
    <source>
        <dbReference type="Proteomes" id="UP001286313"/>
    </source>
</evidence>
<keyword evidence="4" id="KW-1185">Reference proteome</keyword>
<organism evidence="3 4">
    <name type="scientific">Petrolisthes cinctipes</name>
    <name type="common">Flat porcelain crab</name>
    <dbReference type="NCBI Taxonomy" id="88211"/>
    <lineage>
        <taxon>Eukaryota</taxon>
        <taxon>Metazoa</taxon>
        <taxon>Ecdysozoa</taxon>
        <taxon>Arthropoda</taxon>
        <taxon>Crustacea</taxon>
        <taxon>Multicrustacea</taxon>
        <taxon>Malacostraca</taxon>
        <taxon>Eumalacostraca</taxon>
        <taxon>Eucarida</taxon>
        <taxon>Decapoda</taxon>
        <taxon>Pleocyemata</taxon>
        <taxon>Anomura</taxon>
        <taxon>Galatheoidea</taxon>
        <taxon>Porcellanidae</taxon>
        <taxon>Petrolisthes</taxon>
    </lineage>
</organism>
<gene>
    <name evidence="3" type="ORF">Pcinc_019988</name>
</gene>
<keyword evidence="2" id="KW-1133">Transmembrane helix</keyword>
<feature type="transmembrane region" description="Helical" evidence="2">
    <location>
        <begin position="115"/>
        <end position="134"/>
    </location>
</feature>
<protein>
    <submittedName>
        <fullName evidence="3">Uncharacterized protein</fullName>
    </submittedName>
</protein>
<dbReference type="EMBL" id="JAWQEG010002010">
    <property type="protein sequence ID" value="KAK3875124.1"/>
    <property type="molecule type" value="Genomic_DNA"/>
</dbReference>
<evidence type="ECO:0000313" key="3">
    <source>
        <dbReference type="EMBL" id="KAK3875124.1"/>
    </source>
</evidence>
<dbReference type="AlphaFoldDB" id="A0AAE1KJL9"/>
<feature type="region of interest" description="Disordered" evidence="1">
    <location>
        <begin position="151"/>
        <end position="189"/>
    </location>
</feature>
<dbReference type="Proteomes" id="UP001286313">
    <property type="component" value="Unassembled WGS sequence"/>
</dbReference>
<proteinExistence type="predicted"/>
<feature type="transmembrane region" description="Helical" evidence="2">
    <location>
        <begin position="23"/>
        <end position="44"/>
    </location>
</feature>
<evidence type="ECO:0000256" key="2">
    <source>
        <dbReference type="SAM" id="Phobius"/>
    </source>
</evidence>
<comment type="caution">
    <text evidence="3">The sequence shown here is derived from an EMBL/GenBank/DDBJ whole genome shotgun (WGS) entry which is preliminary data.</text>
</comment>
<feature type="transmembrane region" description="Helical" evidence="2">
    <location>
        <begin position="76"/>
        <end position="95"/>
    </location>
</feature>
<name>A0AAE1KJL9_PETCI</name>
<evidence type="ECO:0000256" key="1">
    <source>
        <dbReference type="SAM" id="MobiDB-lite"/>
    </source>
</evidence>
<reference evidence="3" key="1">
    <citation type="submission" date="2023-10" db="EMBL/GenBank/DDBJ databases">
        <title>Genome assemblies of two species of porcelain crab, Petrolisthes cinctipes and Petrolisthes manimaculis (Anomura: Porcellanidae).</title>
        <authorList>
            <person name="Angst P."/>
        </authorList>
    </citation>
    <scope>NUCLEOTIDE SEQUENCE</scope>
    <source>
        <strain evidence="3">PB745_01</strain>
        <tissue evidence="3">Gill</tissue>
    </source>
</reference>
<feature type="transmembrane region" description="Helical" evidence="2">
    <location>
        <begin position="278"/>
        <end position="303"/>
    </location>
</feature>
<feature type="compositionally biased region" description="Polar residues" evidence="1">
    <location>
        <begin position="155"/>
        <end position="176"/>
    </location>
</feature>
<keyword evidence="2" id="KW-0812">Transmembrane</keyword>
<sequence length="458" mass="51196">MKYIPGTCYVGLQRSYKSVTTNIVNFLGDFLSSVIGTVVVMYLMTHTNLAMRIINSLQHQWRQIPETQTVNSPSDWLLVLSVVVLTVGMCILPITFCLDKDVLEIVIVFDIYEEILWYAIKLFVIGFLFSVIRLESLVYKNLRTSLVRLLKGQEGSENSPDESPSSKTESESMPTNEETEIREHSNLSKHKNKVDGEVSNLGTISYTGPSDHTNNKESVLKLGKISSTTNSEDINTKETDGDTTDAASPNTIFLSLLKGTRRTLVEVHTGHRLLLTYLGFPVTLVLFNSLYDFIISFYYYLAIHTTSWISQIKDMSYLLLTILPLLLLPNLPVVLQSQPLPSFILNHTATTIHHPSSSNTQPLPSSFILKLTATTIILHPSSSNTQPPPSFILKHTATTILHPSSSNTQPPQSFILHPQPHSHYHPSSFILNHTATTIHHPQTHSHYHHPSSSNSTSS</sequence>
<keyword evidence="2" id="KW-0472">Membrane</keyword>